<keyword evidence="3" id="KW-1185">Reference proteome</keyword>
<evidence type="ECO:0000313" key="2">
    <source>
        <dbReference type="EMBL" id="GBP80636.1"/>
    </source>
</evidence>
<dbReference type="AlphaFoldDB" id="A0A4C1YWG5"/>
<dbReference type="Proteomes" id="UP000299102">
    <property type="component" value="Unassembled WGS sequence"/>
</dbReference>
<evidence type="ECO:0000256" key="1">
    <source>
        <dbReference type="SAM" id="MobiDB-lite"/>
    </source>
</evidence>
<protein>
    <submittedName>
        <fullName evidence="2">Uncharacterized protein</fullName>
    </submittedName>
</protein>
<accession>A0A4C1YWG5</accession>
<organism evidence="2 3">
    <name type="scientific">Eumeta variegata</name>
    <name type="common">Bagworm moth</name>
    <name type="synonym">Eumeta japonica</name>
    <dbReference type="NCBI Taxonomy" id="151549"/>
    <lineage>
        <taxon>Eukaryota</taxon>
        <taxon>Metazoa</taxon>
        <taxon>Ecdysozoa</taxon>
        <taxon>Arthropoda</taxon>
        <taxon>Hexapoda</taxon>
        <taxon>Insecta</taxon>
        <taxon>Pterygota</taxon>
        <taxon>Neoptera</taxon>
        <taxon>Endopterygota</taxon>
        <taxon>Lepidoptera</taxon>
        <taxon>Glossata</taxon>
        <taxon>Ditrysia</taxon>
        <taxon>Tineoidea</taxon>
        <taxon>Psychidae</taxon>
        <taxon>Oiketicinae</taxon>
        <taxon>Eumeta</taxon>
    </lineage>
</organism>
<evidence type="ECO:0000313" key="3">
    <source>
        <dbReference type="Proteomes" id="UP000299102"/>
    </source>
</evidence>
<gene>
    <name evidence="2" type="ORF">EVAR_58894_1</name>
</gene>
<feature type="region of interest" description="Disordered" evidence="1">
    <location>
        <begin position="146"/>
        <end position="168"/>
    </location>
</feature>
<proteinExistence type="predicted"/>
<comment type="caution">
    <text evidence="2">The sequence shown here is derived from an EMBL/GenBank/DDBJ whole genome shotgun (WGS) entry which is preliminary data.</text>
</comment>
<sequence length="168" mass="18096">MQEEPVSKTHILVNRVSRSNGSFHYIETFVTPLCTTDIAAVNYDPAVGGETRLCALSNRKLVHRREVNYASAAGITPEGINKPMKILLRSGTCTRRCEKGGGSVLKYVDFGPESTRFDSDHGREFSDEIDPTRFAAQPSVPDVVIASTATAAGGPRPARNSGGETSKV</sequence>
<dbReference type="EMBL" id="BGZK01001472">
    <property type="protein sequence ID" value="GBP80636.1"/>
    <property type="molecule type" value="Genomic_DNA"/>
</dbReference>
<name>A0A4C1YWG5_EUMVA</name>
<reference evidence="2 3" key="1">
    <citation type="journal article" date="2019" name="Commun. Biol.">
        <title>The bagworm genome reveals a unique fibroin gene that provides high tensile strength.</title>
        <authorList>
            <person name="Kono N."/>
            <person name="Nakamura H."/>
            <person name="Ohtoshi R."/>
            <person name="Tomita M."/>
            <person name="Numata K."/>
            <person name="Arakawa K."/>
        </authorList>
    </citation>
    <scope>NUCLEOTIDE SEQUENCE [LARGE SCALE GENOMIC DNA]</scope>
</reference>